<dbReference type="Proteomes" id="UP000641853">
    <property type="component" value="Unassembled WGS sequence"/>
</dbReference>
<keyword evidence="2" id="KW-0812">Transmembrane</keyword>
<dbReference type="OrthoDB" id="164921at2759"/>
<evidence type="ECO:0000256" key="2">
    <source>
        <dbReference type="SAM" id="Phobius"/>
    </source>
</evidence>
<gene>
    <name evidence="3" type="ORF">CNMCM5623_002513</name>
    <name evidence="4" type="ORF">CNMCM7691_000577</name>
</gene>
<feature type="compositionally biased region" description="Basic and acidic residues" evidence="1">
    <location>
        <begin position="1"/>
        <end position="38"/>
    </location>
</feature>
<sequence>MGSLWRRNDGSEREGEEQGRDGDDRAREQHQEADERTRLLPRQNQGYLSPDDPAVSPYNLWSVRALRALSSFCLAISFVWWTFLLVSIFVSPPMMHSRGSGFFSFAYTSLTVGYLIIALLFFSIPSKAMTISGIVVAVFLFVDMCIILGVPQLRVEEGWVGIASVVWATLISIFNVLQNRVVAWGKREEEERLTGREETRRSLREWIAVLVETIFMVVIAIVSILFTATLIIRARDASLPAPGQKYLVNGEKYQVHLACVGSINGTTDSSGKKLPTVLLEGGESPVEHSLQPFIDGAYKQGLIGRYCYWDRPGHAWSDNAPSPHSAGMAADALSEALALAGEEGPWVLVSSGIGSIYSRIFSARHLLETEGIMLIDAMHEDYLGQVGNPGRGFLLWLRGILSPLGLDRIFGAIFKGRTREDRVYGRSAYQTGKLLKAKLQENLVAGSMTTSEVQTARHVQMPDTPLVVVSSGIEVHRSDKWAKTQEDLTKITKNLKDWDIVKGAPHEVWTTTEGRQVLEKRLKELVKGE</sequence>
<dbReference type="EMBL" id="JACBAE010001227">
    <property type="protein sequence ID" value="KAF7169997.1"/>
    <property type="molecule type" value="Genomic_DNA"/>
</dbReference>
<feature type="region of interest" description="Disordered" evidence="1">
    <location>
        <begin position="1"/>
        <end position="50"/>
    </location>
</feature>
<comment type="caution">
    <text evidence="3">The sequence shown here is derived from an EMBL/GenBank/DDBJ whole genome shotgun (WGS) entry which is preliminary data.</text>
</comment>
<feature type="transmembrane region" description="Helical" evidence="2">
    <location>
        <begin position="206"/>
        <end position="232"/>
    </location>
</feature>
<reference evidence="3" key="1">
    <citation type="submission" date="2020-06" db="EMBL/GenBank/DDBJ databases">
        <title>Draft genome sequences of strains closely related to Aspergillus parafelis and Aspergillus hiratsukae.</title>
        <authorList>
            <person name="Dos Santos R.A.C."/>
            <person name="Rivero-Menendez O."/>
            <person name="Steenwyk J.L."/>
            <person name="Mead M.E."/>
            <person name="Goldman G.H."/>
            <person name="Alastruey-Izquierdo A."/>
            <person name="Rokas A."/>
        </authorList>
    </citation>
    <scope>NUCLEOTIDE SEQUENCE</scope>
    <source>
        <strain evidence="3">CNM-CM5623</strain>
        <strain evidence="4">CNM-CM7691</strain>
    </source>
</reference>
<protein>
    <submittedName>
        <fullName evidence="3">Uncharacterized protein</fullName>
    </submittedName>
</protein>
<dbReference type="Pfam" id="PF10329">
    <property type="entry name" value="DUF2417"/>
    <property type="match status" value="1"/>
</dbReference>
<keyword evidence="2" id="KW-1133">Transmembrane helix</keyword>
<dbReference type="AlphaFoldDB" id="A0A8H6QCT5"/>
<evidence type="ECO:0000313" key="3">
    <source>
        <dbReference type="EMBL" id="KAF7169997.1"/>
    </source>
</evidence>
<accession>A0A8H6QCT5</accession>
<feature type="transmembrane region" description="Helical" evidence="2">
    <location>
        <begin position="68"/>
        <end position="90"/>
    </location>
</feature>
<name>A0A8H6QCT5_9EURO</name>
<organism evidence="3 6">
    <name type="scientific">Aspergillus felis</name>
    <dbReference type="NCBI Taxonomy" id="1287682"/>
    <lineage>
        <taxon>Eukaryota</taxon>
        <taxon>Fungi</taxon>
        <taxon>Dikarya</taxon>
        <taxon>Ascomycota</taxon>
        <taxon>Pezizomycotina</taxon>
        <taxon>Eurotiomycetes</taxon>
        <taxon>Eurotiomycetidae</taxon>
        <taxon>Eurotiales</taxon>
        <taxon>Aspergillaceae</taxon>
        <taxon>Aspergillus</taxon>
        <taxon>Aspergillus subgen. Fumigati</taxon>
    </lineage>
</organism>
<evidence type="ECO:0000313" key="5">
    <source>
        <dbReference type="Proteomes" id="UP000641853"/>
    </source>
</evidence>
<evidence type="ECO:0000313" key="4">
    <source>
        <dbReference type="EMBL" id="KAF7181359.1"/>
    </source>
</evidence>
<feature type="transmembrane region" description="Helical" evidence="2">
    <location>
        <begin position="134"/>
        <end position="153"/>
    </location>
</feature>
<dbReference type="SUPFAM" id="SSF53474">
    <property type="entry name" value="alpha/beta-Hydrolases"/>
    <property type="match status" value="1"/>
</dbReference>
<dbReference type="EMBL" id="JACBAG010001815">
    <property type="protein sequence ID" value="KAF7181359.1"/>
    <property type="molecule type" value="Genomic_DNA"/>
</dbReference>
<keyword evidence="5" id="KW-1185">Reference proteome</keyword>
<dbReference type="InterPro" id="IPR029058">
    <property type="entry name" value="AB_hydrolase_fold"/>
</dbReference>
<keyword evidence="2" id="KW-0472">Membrane</keyword>
<dbReference type="Gene3D" id="3.40.50.1820">
    <property type="entry name" value="alpha/beta hydrolase"/>
    <property type="match status" value="1"/>
</dbReference>
<proteinExistence type="predicted"/>
<feature type="transmembrane region" description="Helical" evidence="2">
    <location>
        <begin position="102"/>
        <end position="122"/>
    </location>
</feature>
<feature type="transmembrane region" description="Helical" evidence="2">
    <location>
        <begin position="159"/>
        <end position="177"/>
    </location>
</feature>
<evidence type="ECO:0000313" key="6">
    <source>
        <dbReference type="Proteomes" id="UP000654922"/>
    </source>
</evidence>
<dbReference type="InterPro" id="IPR019431">
    <property type="entry name" value="DUF2417"/>
</dbReference>
<evidence type="ECO:0000256" key="1">
    <source>
        <dbReference type="SAM" id="MobiDB-lite"/>
    </source>
</evidence>
<dbReference type="Proteomes" id="UP000654922">
    <property type="component" value="Unassembled WGS sequence"/>
</dbReference>